<name>A0A1H7M005_STIAU</name>
<evidence type="ECO:0000313" key="3">
    <source>
        <dbReference type="Proteomes" id="UP000182719"/>
    </source>
</evidence>
<gene>
    <name evidence="2" type="ORF">SAMN05444354_103374</name>
</gene>
<keyword evidence="1" id="KW-0732">Signal</keyword>
<dbReference type="AlphaFoldDB" id="A0A1H7M005"/>
<feature type="chain" id="PRO_5010242075" evidence="1">
    <location>
        <begin position="26"/>
        <end position="79"/>
    </location>
</feature>
<reference evidence="3" key="1">
    <citation type="submission" date="2016-10" db="EMBL/GenBank/DDBJ databases">
        <authorList>
            <person name="Varghese N."/>
            <person name="Submissions S."/>
        </authorList>
    </citation>
    <scope>NUCLEOTIDE SEQUENCE [LARGE SCALE GENOMIC DNA]</scope>
    <source>
        <strain evidence="3">DSM 17044</strain>
    </source>
</reference>
<dbReference type="RefSeq" id="WP_075005958.1">
    <property type="nucleotide sequence ID" value="NZ_FOAP01000003.1"/>
</dbReference>
<evidence type="ECO:0000313" key="2">
    <source>
        <dbReference type="EMBL" id="SEL03897.1"/>
    </source>
</evidence>
<proteinExistence type="predicted"/>
<feature type="signal peptide" evidence="1">
    <location>
        <begin position="1"/>
        <end position="25"/>
    </location>
</feature>
<keyword evidence="3" id="KW-1185">Reference proteome</keyword>
<organism evidence="2 3">
    <name type="scientific">Stigmatella aurantiaca</name>
    <dbReference type="NCBI Taxonomy" id="41"/>
    <lineage>
        <taxon>Bacteria</taxon>
        <taxon>Pseudomonadati</taxon>
        <taxon>Myxococcota</taxon>
        <taxon>Myxococcia</taxon>
        <taxon>Myxococcales</taxon>
        <taxon>Cystobacterineae</taxon>
        <taxon>Archangiaceae</taxon>
        <taxon>Stigmatella</taxon>
    </lineage>
</organism>
<accession>A0A1H7M005</accession>
<sequence length="79" mass="8100">MNIGTNKMLGAVLGLALLASGMAAAEGSRVRSKRSCPDRCAKNLKECTQVCKESAGPAGAPTCIQACQQAEQKCAIKCG</sequence>
<evidence type="ECO:0000256" key="1">
    <source>
        <dbReference type="SAM" id="SignalP"/>
    </source>
</evidence>
<dbReference type="Proteomes" id="UP000182719">
    <property type="component" value="Unassembled WGS sequence"/>
</dbReference>
<dbReference type="EMBL" id="FOAP01000003">
    <property type="protein sequence ID" value="SEL03897.1"/>
    <property type="molecule type" value="Genomic_DNA"/>
</dbReference>
<protein>
    <submittedName>
        <fullName evidence="2">Uncharacterized protein</fullName>
    </submittedName>
</protein>